<feature type="chain" id="PRO_5047145065" evidence="6">
    <location>
        <begin position="25"/>
        <end position="318"/>
    </location>
</feature>
<reference evidence="7 8" key="1">
    <citation type="submission" date="2024-09" db="EMBL/GenBank/DDBJ databases">
        <authorList>
            <person name="Sun Q."/>
            <person name="Mori K."/>
        </authorList>
    </citation>
    <scope>NUCLEOTIDE SEQUENCE [LARGE SCALE GENOMIC DNA]</scope>
    <source>
        <strain evidence="7 8">NCAIM B.02610</strain>
    </source>
</reference>
<keyword evidence="4 6" id="KW-0732">Signal</keyword>
<evidence type="ECO:0000256" key="2">
    <source>
        <dbReference type="ARBA" id="ARBA00022448"/>
    </source>
</evidence>
<evidence type="ECO:0000256" key="1">
    <source>
        <dbReference type="ARBA" id="ARBA00004196"/>
    </source>
</evidence>
<dbReference type="InterPro" id="IPR006129">
    <property type="entry name" value="AdhesinB"/>
</dbReference>
<name>A0ABV6KF72_9BACI</name>
<evidence type="ECO:0000256" key="3">
    <source>
        <dbReference type="ARBA" id="ARBA00022723"/>
    </source>
</evidence>
<protein>
    <submittedName>
        <fullName evidence="7">Metal ABC transporter substrate-binding protein</fullName>
    </submittedName>
</protein>
<dbReference type="Pfam" id="PF01297">
    <property type="entry name" value="ZnuA"/>
    <property type="match status" value="1"/>
</dbReference>
<organism evidence="7 8">
    <name type="scientific">Halalkalibacter kiskunsagensis</name>
    <dbReference type="NCBI Taxonomy" id="1548599"/>
    <lineage>
        <taxon>Bacteria</taxon>
        <taxon>Bacillati</taxon>
        <taxon>Bacillota</taxon>
        <taxon>Bacilli</taxon>
        <taxon>Bacillales</taxon>
        <taxon>Bacillaceae</taxon>
        <taxon>Halalkalibacter</taxon>
    </lineage>
</organism>
<comment type="subcellular location">
    <subcellularLocation>
        <location evidence="1">Cell envelope</location>
    </subcellularLocation>
</comment>
<proteinExistence type="inferred from homology"/>
<keyword evidence="2 5" id="KW-0813">Transport</keyword>
<dbReference type="PANTHER" id="PTHR42953:SF1">
    <property type="entry name" value="METAL-BINDING PROTEIN HI_0362-RELATED"/>
    <property type="match status" value="1"/>
</dbReference>
<dbReference type="Proteomes" id="UP001589838">
    <property type="component" value="Unassembled WGS sequence"/>
</dbReference>
<keyword evidence="8" id="KW-1185">Reference proteome</keyword>
<keyword evidence="3" id="KW-0479">Metal-binding</keyword>
<evidence type="ECO:0000313" key="8">
    <source>
        <dbReference type="Proteomes" id="UP001589838"/>
    </source>
</evidence>
<evidence type="ECO:0000256" key="4">
    <source>
        <dbReference type="ARBA" id="ARBA00022729"/>
    </source>
</evidence>
<comment type="similarity">
    <text evidence="5">Belongs to the bacterial solute-binding protein 9 family.</text>
</comment>
<dbReference type="EMBL" id="JBHLUX010000038">
    <property type="protein sequence ID" value="MFC0471966.1"/>
    <property type="molecule type" value="Genomic_DNA"/>
</dbReference>
<feature type="signal peptide" evidence="6">
    <location>
        <begin position="1"/>
        <end position="24"/>
    </location>
</feature>
<dbReference type="InterPro" id="IPR006127">
    <property type="entry name" value="ZnuA-like"/>
</dbReference>
<dbReference type="PRINTS" id="PR00690">
    <property type="entry name" value="ADHESNFAMILY"/>
</dbReference>
<evidence type="ECO:0000256" key="6">
    <source>
        <dbReference type="SAM" id="SignalP"/>
    </source>
</evidence>
<dbReference type="PRINTS" id="PR00691">
    <property type="entry name" value="ADHESINB"/>
</dbReference>
<dbReference type="PANTHER" id="PTHR42953">
    <property type="entry name" value="HIGH-AFFINITY ZINC UPTAKE SYSTEM PROTEIN ZNUA-RELATED"/>
    <property type="match status" value="1"/>
</dbReference>
<dbReference type="InterPro" id="IPR050492">
    <property type="entry name" value="Bact_metal-bind_prot9"/>
</dbReference>
<evidence type="ECO:0000256" key="5">
    <source>
        <dbReference type="RuleBase" id="RU003512"/>
    </source>
</evidence>
<dbReference type="InterPro" id="IPR006128">
    <property type="entry name" value="Lipoprotein_PsaA-like"/>
</dbReference>
<gene>
    <name evidence="7" type="ORF">ACFFHM_16050</name>
</gene>
<dbReference type="Gene3D" id="3.40.50.1980">
    <property type="entry name" value="Nitrogenase molybdenum iron protein domain"/>
    <property type="match status" value="2"/>
</dbReference>
<dbReference type="SUPFAM" id="SSF53807">
    <property type="entry name" value="Helical backbone' metal receptor"/>
    <property type="match status" value="1"/>
</dbReference>
<evidence type="ECO:0000313" key="7">
    <source>
        <dbReference type="EMBL" id="MFC0471966.1"/>
    </source>
</evidence>
<comment type="caution">
    <text evidence="7">The sequence shown here is derived from an EMBL/GenBank/DDBJ whole genome shotgun (WGS) entry which is preliminary data.</text>
</comment>
<dbReference type="CDD" id="cd01137">
    <property type="entry name" value="PsaA"/>
    <property type="match status" value="1"/>
</dbReference>
<accession>A0ABV6KF72</accession>
<dbReference type="RefSeq" id="WP_335961150.1">
    <property type="nucleotide sequence ID" value="NZ_JAXBLX010000014.1"/>
</dbReference>
<sequence>MSKRKWLLMFVISLIFLLTVGCNADETQQEGLDGEQEETNSIEGTTEPENEGLAITTSFSILGDIVAEIIGERGTVEYLVPIGEEPHEYEPIPSDFQKASDSDVFYVNGFSLEGWLEKLVGNVGDVPVVTVSEGITPILLEGSEDEDPHAWLSVENVKVYVEDIVEDLVERDPSGEETYRTNAEAYLTELDDLQDWIKAEVEAVPEENRVIVVTENAFKYFGEAYGFQTEGVWELNSHEEGTPSQIARVIDFVSDQNIPAIFVETTVDKRYMERISEDTGIEIAGEVYTDAVGQEGSGAETYVLMMKHNVETFVSGLK</sequence>
<dbReference type="PROSITE" id="PS51257">
    <property type="entry name" value="PROKAR_LIPOPROTEIN"/>
    <property type="match status" value="1"/>
</dbReference>